<evidence type="ECO:0000256" key="3">
    <source>
        <dbReference type="ARBA" id="ARBA00006914"/>
    </source>
</evidence>
<dbReference type="Pfam" id="PF00004">
    <property type="entry name" value="AAA"/>
    <property type="match status" value="1"/>
</dbReference>
<dbReference type="Proteomes" id="UP000717515">
    <property type="component" value="Unassembled WGS sequence"/>
</dbReference>
<evidence type="ECO:0000256" key="8">
    <source>
        <dbReference type="ARBA" id="ARBA00022801"/>
    </source>
</evidence>
<dbReference type="PANTHER" id="PTHR23074:SF83">
    <property type="entry name" value="VACUOLAR PROTEIN SORTING-ASSOCIATED PROTEIN 4A"/>
    <property type="match status" value="1"/>
</dbReference>
<dbReference type="InterPro" id="IPR003960">
    <property type="entry name" value="ATPase_AAA_CS"/>
</dbReference>
<keyword evidence="10" id="KW-0653">Protein transport</keyword>
<keyword evidence="5" id="KW-0813">Transport</keyword>
<dbReference type="InterPro" id="IPR041569">
    <property type="entry name" value="AAA_lid_3"/>
</dbReference>
<dbReference type="AlphaFoldDB" id="A0A9P8A855"/>
<evidence type="ECO:0000256" key="1">
    <source>
        <dbReference type="ARBA" id="ARBA00004184"/>
    </source>
</evidence>
<name>A0A9P8A855_MORAP</name>
<keyword evidence="6 13" id="KW-0547">Nucleotide-binding</keyword>
<dbReference type="FunFam" id="1.10.8.60:FF:000015">
    <property type="entry name" value="vacuolar protein sorting-associated protein 4A"/>
    <property type="match status" value="1"/>
</dbReference>
<dbReference type="GO" id="GO:0016197">
    <property type="term" value="P:endosomal transport"/>
    <property type="evidence" value="ECO:0007669"/>
    <property type="project" value="TreeGrafter"/>
</dbReference>
<dbReference type="InterPro" id="IPR045253">
    <property type="entry name" value="VPS4_MIT"/>
</dbReference>
<evidence type="ECO:0000256" key="9">
    <source>
        <dbReference type="ARBA" id="ARBA00022840"/>
    </source>
</evidence>
<dbReference type="EC" id="3.6.4.6" evidence="4"/>
<dbReference type="Gene3D" id="1.20.58.80">
    <property type="entry name" value="Phosphotransferase system, lactose/cellobiose-type IIA subunit"/>
    <property type="match status" value="1"/>
</dbReference>
<dbReference type="PROSITE" id="PS00674">
    <property type="entry name" value="AAA"/>
    <property type="match status" value="1"/>
</dbReference>
<dbReference type="GO" id="GO:0010008">
    <property type="term" value="C:endosome membrane"/>
    <property type="evidence" value="ECO:0007669"/>
    <property type="project" value="UniProtKB-SubCell"/>
</dbReference>
<dbReference type="EMBL" id="JAIFTL010000027">
    <property type="protein sequence ID" value="KAG9326058.1"/>
    <property type="molecule type" value="Genomic_DNA"/>
</dbReference>
<accession>A0A9P8A855</accession>
<evidence type="ECO:0000256" key="11">
    <source>
        <dbReference type="ARBA" id="ARBA00023136"/>
    </source>
</evidence>
<feature type="region of interest" description="Disordered" evidence="14">
    <location>
        <begin position="75"/>
        <end position="106"/>
    </location>
</feature>
<dbReference type="CDD" id="cd02678">
    <property type="entry name" value="MIT_VPS4"/>
    <property type="match status" value="1"/>
</dbReference>
<dbReference type="SMART" id="SM00745">
    <property type="entry name" value="MIT"/>
    <property type="match status" value="1"/>
</dbReference>
<evidence type="ECO:0000256" key="10">
    <source>
        <dbReference type="ARBA" id="ARBA00022927"/>
    </source>
</evidence>
<dbReference type="Gene3D" id="3.40.50.300">
    <property type="entry name" value="P-loop containing nucleotide triphosphate hydrolases"/>
    <property type="match status" value="2"/>
</dbReference>
<dbReference type="FunFam" id="1.20.58.80:FF:000004">
    <property type="entry name" value="Vacuolar protein sorting-associated protein 4"/>
    <property type="match status" value="1"/>
</dbReference>
<protein>
    <recommendedName>
        <fullName evidence="4">vesicle-fusing ATPase</fullName>
        <ecNumber evidence="4">3.6.4.6</ecNumber>
    </recommendedName>
</protein>
<keyword evidence="7" id="KW-0967">Endosome</keyword>
<dbReference type="InterPro" id="IPR036181">
    <property type="entry name" value="MIT_dom_sf"/>
</dbReference>
<feature type="domain" description="MIT" evidence="15">
    <location>
        <begin position="1"/>
        <end position="79"/>
    </location>
</feature>
<keyword evidence="9 13" id="KW-0067">ATP-binding</keyword>
<dbReference type="GO" id="GO:0005524">
    <property type="term" value="F:ATP binding"/>
    <property type="evidence" value="ECO:0007669"/>
    <property type="project" value="UniProtKB-KW"/>
</dbReference>
<dbReference type="SUPFAM" id="SSF116846">
    <property type="entry name" value="MIT domain"/>
    <property type="match status" value="1"/>
</dbReference>
<evidence type="ECO:0000256" key="6">
    <source>
        <dbReference type="ARBA" id="ARBA00022741"/>
    </source>
</evidence>
<dbReference type="InterPro" id="IPR015415">
    <property type="entry name" value="Spast_Vps4_C"/>
</dbReference>
<dbReference type="InterPro" id="IPR007330">
    <property type="entry name" value="MIT_dom"/>
</dbReference>
<keyword evidence="8" id="KW-0378">Hydrolase</keyword>
<dbReference type="GO" id="GO:0007033">
    <property type="term" value="P:vacuole organization"/>
    <property type="evidence" value="ECO:0007669"/>
    <property type="project" value="TreeGrafter"/>
</dbReference>
<proteinExistence type="inferred from homology"/>
<evidence type="ECO:0000313" key="17">
    <source>
        <dbReference type="Proteomes" id="UP000717515"/>
    </source>
</evidence>
<dbReference type="Pfam" id="PF09336">
    <property type="entry name" value="Vps4_C"/>
    <property type="match status" value="1"/>
</dbReference>
<evidence type="ECO:0000256" key="7">
    <source>
        <dbReference type="ARBA" id="ARBA00022753"/>
    </source>
</evidence>
<evidence type="ECO:0000313" key="16">
    <source>
        <dbReference type="EMBL" id="KAG9326058.1"/>
    </source>
</evidence>
<evidence type="ECO:0000256" key="12">
    <source>
        <dbReference type="ARBA" id="ARBA00048883"/>
    </source>
</evidence>
<comment type="catalytic activity">
    <reaction evidence="12">
        <text>ATP + H2O = ADP + phosphate + H(+)</text>
        <dbReference type="Rhea" id="RHEA:13065"/>
        <dbReference type="ChEBI" id="CHEBI:15377"/>
        <dbReference type="ChEBI" id="CHEBI:15378"/>
        <dbReference type="ChEBI" id="CHEBI:30616"/>
        <dbReference type="ChEBI" id="CHEBI:43474"/>
        <dbReference type="ChEBI" id="CHEBI:456216"/>
        <dbReference type="EC" id="3.6.4.6"/>
    </reaction>
</comment>
<sequence length="340" mass="37960">MADFLPRAVETVKRATEEDTKGHLEEALPLYQTALEYFLTALKYEKNERVRDTVRKKVVEYMARAEKIKEHLAKLEEKPKKKAMANSSNGKGSKKKDSDEDDEDDADTKKLKGALTSAILTEKPNIKWSDVAGLDAAKESLKEAVILPIKFPHLFTVQMNGVGNDMDGVLVLGATNIPWQLDAAIRRRFEKRIYIPLPDPHARSKMFELNVGKTPCSLTPQDYQYLGQKTEGYSGSDIAIAVRDALMMPIRKVQASTHFKWVDAPSRADPSRMTKHLTPCSPGDPAAQEMSWEDVEGDQLLEPALGMPDFLKAVDSVRPTVSADDIIEHTKFTLEFGSEG</sequence>
<evidence type="ECO:0000259" key="15">
    <source>
        <dbReference type="SMART" id="SM00745"/>
    </source>
</evidence>
<comment type="similarity">
    <text evidence="3 13">Belongs to the AAA ATPase family.</text>
</comment>
<comment type="subcellular location">
    <subcellularLocation>
        <location evidence="1">Endomembrane system</location>
        <topology evidence="1">Peripheral membrane protein</topology>
    </subcellularLocation>
    <subcellularLocation>
        <location evidence="2">Endosome membrane</location>
    </subcellularLocation>
</comment>
<dbReference type="PANTHER" id="PTHR23074">
    <property type="entry name" value="AAA DOMAIN-CONTAINING"/>
    <property type="match status" value="1"/>
</dbReference>
<evidence type="ECO:0000256" key="2">
    <source>
        <dbReference type="ARBA" id="ARBA00004608"/>
    </source>
</evidence>
<evidence type="ECO:0000256" key="4">
    <source>
        <dbReference type="ARBA" id="ARBA00012674"/>
    </source>
</evidence>
<evidence type="ECO:0000256" key="14">
    <source>
        <dbReference type="SAM" id="MobiDB-lite"/>
    </source>
</evidence>
<dbReference type="Pfam" id="PF17862">
    <property type="entry name" value="AAA_lid_3"/>
    <property type="match status" value="1"/>
</dbReference>
<dbReference type="InterPro" id="IPR027417">
    <property type="entry name" value="P-loop_NTPase"/>
</dbReference>
<dbReference type="InterPro" id="IPR003959">
    <property type="entry name" value="ATPase_AAA_core"/>
</dbReference>
<evidence type="ECO:0000256" key="5">
    <source>
        <dbReference type="ARBA" id="ARBA00022448"/>
    </source>
</evidence>
<comment type="caution">
    <text evidence="16">The sequence shown here is derived from an EMBL/GenBank/DDBJ whole genome shotgun (WGS) entry which is preliminary data.</text>
</comment>
<dbReference type="Pfam" id="PF04212">
    <property type="entry name" value="MIT"/>
    <property type="match status" value="1"/>
</dbReference>
<gene>
    <name evidence="16" type="ORF">KVV02_000769</name>
</gene>
<dbReference type="GO" id="GO:0016887">
    <property type="term" value="F:ATP hydrolysis activity"/>
    <property type="evidence" value="ECO:0007669"/>
    <property type="project" value="InterPro"/>
</dbReference>
<reference evidence="16" key="1">
    <citation type="submission" date="2021-07" db="EMBL/GenBank/DDBJ databases">
        <title>Draft genome of Mortierella alpina, strain LL118, isolated from an aspen leaf litter sample.</title>
        <authorList>
            <person name="Yang S."/>
            <person name="Vinatzer B.A."/>
        </authorList>
    </citation>
    <scope>NUCLEOTIDE SEQUENCE</scope>
    <source>
        <strain evidence="16">LL118</strain>
    </source>
</reference>
<evidence type="ECO:0000256" key="13">
    <source>
        <dbReference type="RuleBase" id="RU003651"/>
    </source>
</evidence>
<dbReference type="SUPFAM" id="SSF52540">
    <property type="entry name" value="P-loop containing nucleoside triphosphate hydrolases"/>
    <property type="match status" value="1"/>
</dbReference>
<dbReference type="Gene3D" id="1.10.8.60">
    <property type="match status" value="1"/>
</dbReference>
<organism evidence="16 17">
    <name type="scientific">Mortierella alpina</name>
    <name type="common">Oleaginous fungus</name>
    <name type="synonym">Mortierella renispora</name>
    <dbReference type="NCBI Taxonomy" id="64518"/>
    <lineage>
        <taxon>Eukaryota</taxon>
        <taxon>Fungi</taxon>
        <taxon>Fungi incertae sedis</taxon>
        <taxon>Mucoromycota</taxon>
        <taxon>Mortierellomycotina</taxon>
        <taxon>Mortierellomycetes</taxon>
        <taxon>Mortierellales</taxon>
        <taxon>Mortierellaceae</taxon>
        <taxon>Mortierella</taxon>
    </lineage>
</organism>
<dbReference type="InterPro" id="IPR050304">
    <property type="entry name" value="MT-severing_AAA_ATPase"/>
</dbReference>
<keyword evidence="11" id="KW-0472">Membrane</keyword>
<dbReference type="GO" id="GO:0015031">
    <property type="term" value="P:protein transport"/>
    <property type="evidence" value="ECO:0007669"/>
    <property type="project" value="UniProtKB-KW"/>
</dbReference>